<reference evidence="2" key="1">
    <citation type="submission" date="2025-08" db="UniProtKB">
        <authorList>
            <consortium name="RefSeq"/>
        </authorList>
    </citation>
    <scope>IDENTIFICATION</scope>
    <source>
        <tissue evidence="2">Whole larvae</tissue>
    </source>
</reference>
<dbReference type="Proteomes" id="UP001652740">
    <property type="component" value="Unplaced"/>
</dbReference>
<accession>A0ABM3MEF2</accession>
<evidence type="ECO:0000313" key="1">
    <source>
        <dbReference type="Proteomes" id="UP001652740"/>
    </source>
</evidence>
<organism evidence="1 2">
    <name type="scientific">Galleria mellonella</name>
    <name type="common">Greater wax moth</name>
    <dbReference type="NCBI Taxonomy" id="7137"/>
    <lineage>
        <taxon>Eukaryota</taxon>
        <taxon>Metazoa</taxon>
        <taxon>Ecdysozoa</taxon>
        <taxon>Arthropoda</taxon>
        <taxon>Hexapoda</taxon>
        <taxon>Insecta</taxon>
        <taxon>Pterygota</taxon>
        <taxon>Neoptera</taxon>
        <taxon>Endopterygota</taxon>
        <taxon>Lepidoptera</taxon>
        <taxon>Glossata</taxon>
        <taxon>Ditrysia</taxon>
        <taxon>Pyraloidea</taxon>
        <taxon>Pyralidae</taxon>
        <taxon>Galleriinae</taxon>
        <taxon>Galleria</taxon>
    </lineage>
</organism>
<proteinExistence type="predicted"/>
<gene>
    <name evidence="2" type="primary">LOC128200433</name>
</gene>
<sequence>MYVPSIETQRSIPEIPLESKDDLQVISSETIAQIFERNPHIISIEKMKSLYYDYIIKPSNYVNNKGPIGVNIGNIQKKILKPGKITNEKHTISHHNLETENTNSQLNIESLYNKPKHDSTKVTSNVKEYYHQPSSYGNNVPPITNDNTLHNQHIKDQETNSYPGFHVKPNVNLRPDRETDLIHHTNIAENNNNDNYDIYDESQYNEYGYQTFNTWFDEQVKILPELKETGYSDITDIYVLKKQIIKIIEQNGMIIGRDNLVRDLSGSYVDMRNMKLRRIVIEEKFVNNYNDPPLSLDGVMITLVYPPKILGVIPLRRIYFSEEVAQITQPLHEPQIHQSLKPVEPSQLVQSTATKSIQTSVEPSQPLEHTKIVLNEIPDKCAGSVCKKQLPAGGIITEKTKSTTVVDTHTSSQNTNNDDEIAKLLRLQTGRNYNTDLQMRKQSKNDDSPLKYVTNILDTYKFTPLDQLSKLVKNFITPLTNSIGQSTEPKKEAHKKSEEDLGFRIIGGNAATASGAPLNMRGRSGLSDIY</sequence>
<dbReference type="GeneID" id="128200433"/>
<evidence type="ECO:0000313" key="2">
    <source>
        <dbReference type="RefSeq" id="XP_052749796.1"/>
    </source>
</evidence>
<dbReference type="RefSeq" id="XP_052749796.1">
    <property type="nucleotide sequence ID" value="XM_052893836.1"/>
</dbReference>
<name>A0ABM3MEF2_GALME</name>
<protein>
    <submittedName>
        <fullName evidence="2">Uncharacterized protein LOC128200433</fullName>
    </submittedName>
</protein>
<keyword evidence="1" id="KW-1185">Reference proteome</keyword>